<dbReference type="InterPro" id="IPR029044">
    <property type="entry name" value="Nucleotide-diphossugar_trans"/>
</dbReference>
<evidence type="ECO:0000256" key="1">
    <source>
        <dbReference type="ARBA" id="ARBA00022679"/>
    </source>
</evidence>
<evidence type="ECO:0000313" key="8">
    <source>
        <dbReference type="EMBL" id="MCW7755101.1"/>
    </source>
</evidence>
<keyword evidence="2" id="KW-0548">Nucleotidyltransferase</keyword>
<proteinExistence type="predicted"/>
<evidence type="ECO:0000256" key="5">
    <source>
        <dbReference type="ARBA" id="ARBA00048493"/>
    </source>
</evidence>
<sequence>MDAMTIVSGEALAFIILAAGKGTRMRSDMAKVLHCVGGQPMVVRVAEAAMGLHPVACTVVVGHQAEAVREALQDYPLSFALQEEQLGTGHAVACATDHIPPGCSHILVICGDTPLIRKQTLARLYAHHVHTGATLTLLAVQLEDPHGYGRIQRDAAGQIRAIVEEKDANAEEKKIGLVNTGFYCFNREFLEREIKNLRSDNVQKEYYLTDLVAVATAAGDRVECVCVDSPEEVMGVNSPENLEEANRFAGRLTCLQQFP</sequence>
<accession>A0ABT3ND26</accession>
<dbReference type="PANTHER" id="PTHR43584">
    <property type="entry name" value="NUCLEOTIDYL TRANSFERASE"/>
    <property type="match status" value="1"/>
</dbReference>
<dbReference type="RefSeq" id="WP_265426017.1">
    <property type="nucleotide sequence ID" value="NZ_JAPFPW010000021.1"/>
</dbReference>
<dbReference type="InterPro" id="IPR005835">
    <property type="entry name" value="NTP_transferase_dom"/>
</dbReference>
<dbReference type="Proteomes" id="UP001209681">
    <property type="component" value="Unassembled WGS sequence"/>
</dbReference>
<name>A0ABT3ND26_9BACT</name>
<keyword evidence="1 8" id="KW-0808">Transferase</keyword>
<evidence type="ECO:0000259" key="7">
    <source>
        <dbReference type="Pfam" id="PF00483"/>
    </source>
</evidence>
<comment type="function">
    <text evidence="6">Catalyzes the last two sequential reactions in the de novo biosynthetic pathway for UDP-N-acetylglucosamine (UDP-GlcNAc). The C-terminal domain catalyzes the transfer of acetyl group from acetyl coenzyme A to glucosamine-1-phosphate (GlcN-1-P) to produce N-acetylglucosamine-1-phosphate (GlcNAc-1-P), which is converted into UDP-GlcNAc by the transfer of uridine 5-monophosphate (from uridine 5-triphosphate), a reaction catalyzed by the N-terminal domain.</text>
</comment>
<dbReference type="Gene3D" id="3.90.550.10">
    <property type="entry name" value="Spore Coat Polysaccharide Biosynthesis Protein SpsA, Chain A"/>
    <property type="match status" value="1"/>
</dbReference>
<comment type="catalytic activity">
    <reaction evidence="4">
        <text>alpha-D-glucosamine 1-phosphate + acetyl-CoA = N-acetyl-alpha-D-glucosamine 1-phosphate + CoA + H(+)</text>
        <dbReference type="Rhea" id="RHEA:13725"/>
        <dbReference type="ChEBI" id="CHEBI:15378"/>
        <dbReference type="ChEBI" id="CHEBI:57287"/>
        <dbReference type="ChEBI" id="CHEBI:57288"/>
        <dbReference type="ChEBI" id="CHEBI:57776"/>
        <dbReference type="ChEBI" id="CHEBI:58516"/>
        <dbReference type="EC" id="2.3.1.157"/>
    </reaction>
</comment>
<evidence type="ECO:0000256" key="3">
    <source>
        <dbReference type="ARBA" id="ARBA00023315"/>
    </source>
</evidence>
<dbReference type="CDD" id="cd02540">
    <property type="entry name" value="GT2_GlmU_N_bac"/>
    <property type="match status" value="1"/>
</dbReference>
<dbReference type="GO" id="GO:0016740">
    <property type="term" value="F:transferase activity"/>
    <property type="evidence" value="ECO:0007669"/>
    <property type="project" value="UniProtKB-KW"/>
</dbReference>
<keyword evidence="3" id="KW-0012">Acyltransferase</keyword>
<dbReference type="EMBL" id="JAPFPW010000021">
    <property type="protein sequence ID" value="MCW7755101.1"/>
    <property type="molecule type" value="Genomic_DNA"/>
</dbReference>
<gene>
    <name evidence="8" type="ORF">OOT00_14020</name>
</gene>
<evidence type="ECO:0000256" key="6">
    <source>
        <dbReference type="ARBA" id="ARBA00049628"/>
    </source>
</evidence>
<dbReference type="SUPFAM" id="SSF53448">
    <property type="entry name" value="Nucleotide-diphospho-sugar transferases"/>
    <property type="match status" value="1"/>
</dbReference>
<evidence type="ECO:0000256" key="2">
    <source>
        <dbReference type="ARBA" id="ARBA00022695"/>
    </source>
</evidence>
<dbReference type="InterPro" id="IPR050065">
    <property type="entry name" value="GlmU-like"/>
</dbReference>
<dbReference type="PANTHER" id="PTHR43584:SF3">
    <property type="entry name" value="BIFUNCTIONAL PROTEIN GLMU"/>
    <property type="match status" value="1"/>
</dbReference>
<feature type="domain" description="Nucleotidyl transferase" evidence="7">
    <location>
        <begin position="15"/>
        <end position="225"/>
    </location>
</feature>
<evidence type="ECO:0000313" key="9">
    <source>
        <dbReference type="Proteomes" id="UP001209681"/>
    </source>
</evidence>
<protein>
    <submittedName>
        <fullName evidence="8">NTP transferase domain-containing protein</fullName>
    </submittedName>
</protein>
<reference evidence="8 9" key="1">
    <citation type="submission" date="2022-11" db="EMBL/GenBank/DDBJ databases">
        <title>Desulfobotulus tamanensis H1 sp. nov. - anaerobic, alkaliphilic, sulphate reducing bacterium isolated from terrestrial mud volcano.</title>
        <authorList>
            <person name="Frolova A."/>
            <person name="Merkel A.Y."/>
            <person name="Slobodkin A.I."/>
        </authorList>
    </citation>
    <scope>NUCLEOTIDE SEQUENCE [LARGE SCALE GENOMIC DNA]</scope>
    <source>
        <strain evidence="8 9">H1</strain>
    </source>
</reference>
<comment type="caution">
    <text evidence="8">The sequence shown here is derived from an EMBL/GenBank/DDBJ whole genome shotgun (WGS) entry which is preliminary data.</text>
</comment>
<comment type="catalytic activity">
    <reaction evidence="5">
        <text>N-acetyl-alpha-D-glucosamine 1-phosphate + UTP + H(+) = UDP-N-acetyl-alpha-D-glucosamine + diphosphate</text>
        <dbReference type="Rhea" id="RHEA:13509"/>
        <dbReference type="ChEBI" id="CHEBI:15378"/>
        <dbReference type="ChEBI" id="CHEBI:33019"/>
        <dbReference type="ChEBI" id="CHEBI:46398"/>
        <dbReference type="ChEBI" id="CHEBI:57705"/>
        <dbReference type="ChEBI" id="CHEBI:57776"/>
        <dbReference type="EC" id="2.7.7.23"/>
    </reaction>
</comment>
<keyword evidence="9" id="KW-1185">Reference proteome</keyword>
<evidence type="ECO:0000256" key="4">
    <source>
        <dbReference type="ARBA" id="ARBA00048247"/>
    </source>
</evidence>
<organism evidence="8 9">
    <name type="scientific">Desulfobotulus pelophilus</name>
    <dbReference type="NCBI Taxonomy" id="2823377"/>
    <lineage>
        <taxon>Bacteria</taxon>
        <taxon>Pseudomonadati</taxon>
        <taxon>Thermodesulfobacteriota</taxon>
        <taxon>Desulfobacteria</taxon>
        <taxon>Desulfobacterales</taxon>
        <taxon>Desulfobacteraceae</taxon>
        <taxon>Desulfobotulus</taxon>
    </lineage>
</organism>
<dbReference type="Pfam" id="PF00483">
    <property type="entry name" value="NTP_transferase"/>
    <property type="match status" value="1"/>
</dbReference>